<name>A0ABR5AFV2_9BACL</name>
<reference evidence="6 7" key="1">
    <citation type="submission" date="2014-12" db="EMBL/GenBank/DDBJ databases">
        <title>Draft genome sequence of Paenibacillus kamchatkensis strain B-2647.</title>
        <authorList>
            <person name="Karlyshev A.V."/>
            <person name="Kudryashova E.B."/>
        </authorList>
    </citation>
    <scope>NUCLEOTIDE SEQUENCE [LARGE SCALE GENOMIC DNA]</scope>
    <source>
        <strain evidence="6 7">VKM B-2647</strain>
    </source>
</reference>
<feature type="transmembrane region" description="Helical" evidence="5">
    <location>
        <begin position="89"/>
        <end position="113"/>
    </location>
</feature>
<feature type="transmembrane region" description="Helical" evidence="5">
    <location>
        <begin position="30"/>
        <end position="51"/>
    </location>
</feature>
<evidence type="ECO:0000256" key="5">
    <source>
        <dbReference type="SAM" id="Phobius"/>
    </source>
</evidence>
<dbReference type="RefSeq" id="WP_041048827.1">
    <property type="nucleotide sequence ID" value="NZ_JXAK01000030.1"/>
</dbReference>
<protein>
    <submittedName>
        <fullName evidence="6">LrgB</fullName>
    </submittedName>
</protein>
<organism evidence="6 7">
    <name type="scientific">Gordoniibacillus kamchatkensis</name>
    <dbReference type="NCBI Taxonomy" id="1590651"/>
    <lineage>
        <taxon>Bacteria</taxon>
        <taxon>Bacillati</taxon>
        <taxon>Bacillota</taxon>
        <taxon>Bacilli</taxon>
        <taxon>Bacillales</taxon>
        <taxon>Paenibacillaceae</taxon>
        <taxon>Gordoniibacillus</taxon>
    </lineage>
</organism>
<keyword evidence="4 5" id="KW-0472">Membrane</keyword>
<dbReference type="Proteomes" id="UP000031967">
    <property type="component" value="Unassembled WGS sequence"/>
</dbReference>
<evidence type="ECO:0000256" key="4">
    <source>
        <dbReference type="ARBA" id="ARBA00023136"/>
    </source>
</evidence>
<feature type="transmembrane region" description="Helical" evidence="5">
    <location>
        <begin position="57"/>
        <end position="77"/>
    </location>
</feature>
<feature type="transmembrane region" description="Helical" evidence="5">
    <location>
        <begin position="204"/>
        <end position="224"/>
    </location>
</feature>
<feature type="transmembrane region" description="Helical" evidence="5">
    <location>
        <begin position="145"/>
        <end position="165"/>
    </location>
</feature>
<dbReference type="EMBL" id="JXAK01000030">
    <property type="protein sequence ID" value="KIL39861.1"/>
    <property type="molecule type" value="Genomic_DNA"/>
</dbReference>
<comment type="caution">
    <text evidence="6">The sequence shown here is derived from an EMBL/GenBank/DDBJ whole genome shotgun (WGS) entry which is preliminary data.</text>
</comment>
<comment type="subcellular location">
    <subcellularLocation>
        <location evidence="1">Membrane</location>
        <topology evidence="1">Multi-pass membrane protein</topology>
    </subcellularLocation>
</comment>
<evidence type="ECO:0000313" key="6">
    <source>
        <dbReference type="EMBL" id="KIL39861.1"/>
    </source>
</evidence>
<proteinExistence type="predicted"/>
<evidence type="ECO:0000256" key="2">
    <source>
        <dbReference type="ARBA" id="ARBA00022692"/>
    </source>
</evidence>
<dbReference type="InterPro" id="IPR007300">
    <property type="entry name" value="CidB/LrgB"/>
</dbReference>
<keyword evidence="7" id="KW-1185">Reference proteome</keyword>
<accession>A0ABR5AFV2</accession>
<dbReference type="PANTHER" id="PTHR30249">
    <property type="entry name" value="PUTATIVE SEROTONIN TRANSPORTER"/>
    <property type="match status" value="1"/>
</dbReference>
<evidence type="ECO:0000256" key="1">
    <source>
        <dbReference type="ARBA" id="ARBA00004141"/>
    </source>
</evidence>
<gene>
    <name evidence="6" type="ORF">SD70_17525</name>
</gene>
<sequence length="226" mass="22874">MNFNDPLFGIVVTGLAYMAGLAVNRKWPAIHPLLVAAGGIIVFLAATGIPYEAYKVGGDWIEVLLGPATIALGVPFYKNMRRLRHSLAPLLASVSAGTAAGMASAACLVWALGGDRTLVPAMMAKSVTTPIAMDIARMLGGKPELAAVFAVITGLFGSVCGPAFLKLCGVRDDVSVAAAVGTAAHGIGTGRLVRESELRGSVSGLAMTIAGIAGSLFAAVLALIGG</sequence>
<keyword evidence="3 5" id="KW-1133">Transmembrane helix</keyword>
<feature type="transmembrane region" description="Helical" evidence="5">
    <location>
        <begin position="6"/>
        <end position="23"/>
    </location>
</feature>
<dbReference type="Pfam" id="PF04172">
    <property type="entry name" value="LrgB"/>
    <property type="match status" value="1"/>
</dbReference>
<evidence type="ECO:0000256" key="3">
    <source>
        <dbReference type="ARBA" id="ARBA00022989"/>
    </source>
</evidence>
<evidence type="ECO:0000313" key="7">
    <source>
        <dbReference type="Proteomes" id="UP000031967"/>
    </source>
</evidence>
<keyword evidence="2 5" id="KW-0812">Transmembrane</keyword>
<dbReference type="PANTHER" id="PTHR30249:SF0">
    <property type="entry name" value="PLASTIDAL GLYCOLATE_GLYCERATE TRANSLOCATOR 1, CHLOROPLASTIC"/>
    <property type="match status" value="1"/>
</dbReference>